<dbReference type="PANTHER" id="PTHR38471">
    <property type="entry name" value="FOUR HELIX BUNDLE PROTEIN"/>
    <property type="match status" value="1"/>
</dbReference>
<dbReference type="InterPro" id="IPR036583">
    <property type="entry name" value="23S_rRNA_IVS_sf"/>
</dbReference>
<dbReference type="AlphaFoldDB" id="A0A1V3NR83"/>
<dbReference type="EMBL" id="MVBK01000018">
    <property type="protein sequence ID" value="OOG27625.1"/>
    <property type="molecule type" value="Genomic_DNA"/>
</dbReference>
<dbReference type="InterPro" id="IPR012657">
    <property type="entry name" value="23S_rRNA-intervening_sequence"/>
</dbReference>
<organism evidence="1 2">
    <name type="scientific">Thioalkalivibrio denitrificans</name>
    <dbReference type="NCBI Taxonomy" id="108003"/>
    <lineage>
        <taxon>Bacteria</taxon>
        <taxon>Pseudomonadati</taxon>
        <taxon>Pseudomonadota</taxon>
        <taxon>Gammaproteobacteria</taxon>
        <taxon>Chromatiales</taxon>
        <taxon>Ectothiorhodospiraceae</taxon>
        <taxon>Thioalkalivibrio</taxon>
    </lineage>
</organism>
<dbReference type="NCBIfam" id="TIGR02436">
    <property type="entry name" value="four helix bundle protein"/>
    <property type="match status" value="1"/>
</dbReference>
<dbReference type="Pfam" id="PF05635">
    <property type="entry name" value="23S_rRNA_IVP"/>
    <property type="match status" value="1"/>
</dbReference>
<evidence type="ECO:0000313" key="1">
    <source>
        <dbReference type="EMBL" id="OOG27625.1"/>
    </source>
</evidence>
<sequence>MEDLESRTKRYALAAIRVYRRLPGDSVGRVLGRQLLRSGTSVGAHYREAKRARSTAEFVAKIGGGLQELEETRYWCELLDEACELPSSHLKTFLQETDELIAILTQCAKNARHRSGMKAKGPAG</sequence>
<dbReference type="SUPFAM" id="SSF158446">
    <property type="entry name" value="IVS-encoded protein-like"/>
    <property type="match status" value="1"/>
</dbReference>
<name>A0A1V3NR83_9GAMM</name>
<dbReference type="Gene3D" id="1.20.1440.60">
    <property type="entry name" value="23S rRNA-intervening sequence"/>
    <property type="match status" value="1"/>
</dbReference>
<keyword evidence="2" id="KW-1185">Reference proteome</keyword>
<proteinExistence type="predicted"/>
<protein>
    <submittedName>
        <fullName evidence="1">Four helix bundle protein</fullName>
    </submittedName>
</protein>
<dbReference type="STRING" id="108003.B1C78_02945"/>
<evidence type="ECO:0000313" key="2">
    <source>
        <dbReference type="Proteomes" id="UP000189462"/>
    </source>
</evidence>
<dbReference type="OrthoDB" id="285993at2"/>
<dbReference type="Proteomes" id="UP000189462">
    <property type="component" value="Unassembled WGS sequence"/>
</dbReference>
<dbReference type="PANTHER" id="PTHR38471:SF2">
    <property type="entry name" value="FOUR HELIX BUNDLE PROTEIN"/>
    <property type="match status" value="1"/>
</dbReference>
<dbReference type="RefSeq" id="WP_077277739.1">
    <property type="nucleotide sequence ID" value="NZ_MVBK01000018.1"/>
</dbReference>
<dbReference type="PIRSF" id="PIRSF035652">
    <property type="entry name" value="CHP02436"/>
    <property type="match status" value="1"/>
</dbReference>
<reference evidence="1 2" key="1">
    <citation type="submission" date="2017-02" db="EMBL/GenBank/DDBJ databases">
        <title>Genomic diversity within the haloalkaliphilic genus Thioalkalivibrio.</title>
        <authorList>
            <person name="Ahn A.-C."/>
            <person name="Meier-Kolthoff J."/>
            <person name="Overmars L."/>
            <person name="Richter M."/>
            <person name="Woyke T."/>
            <person name="Sorokin D.Y."/>
            <person name="Muyzer G."/>
        </authorList>
    </citation>
    <scope>NUCLEOTIDE SEQUENCE [LARGE SCALE GENOMIC DNA]</scope>
    <source>
        <strain evidence="1 2">ALJD</strain>
    </source>
</reference>
<comment type="caution">
    <text evidence="1">The sequence shown here is derived from an EMBL/GenBank/DDBJ whole genome shotgun (WGS) entry which is preliminary data.</text>
</comment>
<gene>
    <name evidence="1" type="ORF">B1C78_02945</name>
</gene>
<accession>A0A1V3NR83</accession>